<comment type="similarity">
    <text evidence="2">Belongs to the dynein heavy chain family.</text>
</comment>
<evidence type="ECO:0000256" key="2">
    <source>
        <dbReference type="ARBA" id="ARBA00008887"/>
    </source>
</evidence>
<evidence type="ECO:0000313" key="13">
    <source>
        <dbReference type="WBParaSite" id="PSAMB.scaffold14580size1842.g36129.t1"/>
    </source>
</evidence>
<evidence type="ECO:0000256" key="9">
    <source>
        <dbReference type="ARBA" id="ARBA00023175"/>
    </source>
</evidence>
<dbReference type="Proteomes" id="UP000887566">
    <property type="component" value="Unplaced"/>
</dbReference>
<dbReference type="Pfam" id="PF12777">
    <property type="entry name" value="MT"/>
    <property type="match status" value="1"/>
</dbReference>
<feature type="domain" description="Dynein heavy chain coiled coil stalk" evidence="11">
    <location>
        <begin position="60"/>
        <end position="272"/>
    </location>
</feature>
<keyword evidence="9" id="KW-0505">Motor protein</keyword>
<evidence type="ECO:0000256" key="5">
    <source>
        <dbReference type="ARBA" id="ARBA00022741"/>
    </source>
</evidence>
<dbReference type="GO" id="GO:0060294">
    <property type="term" value="P:cilium movement involved in cell motility"/>
    <property type="evidence" value="ECO:0007669"/>
    <property type="project" value="TreeGrafter"/>
</dbReference>
<evidence type="ECO:0000256" key="4">
    <source>
        <dbReference type="ARBA" id="ARBA00022701"/>
    </source>
</evidence>
<evidence type="ECO:0000256" key="8">
    <source>
        <dbReference type="ARBA" id="ARBA00023054"/>
    </source>
</evidence>
<keyword evidence="12" id="KW-1185">Reference proteome</keyword>
<keyword evidence="5" id="KW-0547">Nucleotide-binding</keyword>
<evidence type="ECO:0000259" key="11">
    <source>
        <dbReference type="Pfam" id="PF12777"/>
    </source>
</evidence>
<dbReference type="GO" id="GO:0005524">
    <property type="term" value="F:ATP binding"/>
    <property type="evidence" value="ECO:0007669"/>
    <property type="project" value="UniProtKB-KW"/>
</dbReference>
<evidence type="ECO:0000256" key="3">
    <source>
        <dbReference type="ARBA" id="ARBA00022490"/>
    </source>
</evidence>
<evidence type="ECO:0000256" key="1">
    <source>
        <dbReference type="ARBA" id="ARBA00004245"/>
    </source>
</evidence>
<keyword evidence="10" id="KW-0206">Cytoskeleton</keyword>
<dbReference type="GO" id="GO:0035721">
    <property type="term" value="P:intraciliary retrograde transport"/>
    <property type="evidence" value="ECO:0007669"/>
    <property type="project" value="TreeGrafter"/>
</dbReference>
<dbReference type="Gene3D" id="1.20.920.20">
    <property type="match status" value="1"/>
</dbReference>
<keyword evidence="4" id="KW-0493">Microtubule</keyword>
<comment type="subcellular location">
    <subcellularLocation>
        <location evidence="1">Cytoplasm</location>
        <location evidence="1">Cytoskeleton</location>
    </subcellularLocation>
</comment>
<accession>A0A914V2S6</accession>
<protein>
    <submittedName>
        <fullName evidence="13">Dynein heavy chain coiled coil stalk domain-containing protein</fullName>
    </submittedName>
</protein>
<dbReference type="AlphaFoldDB" id="A0A914V2S6"/>
<name>A0A914V2S6_9BILA</name>
<dbReference type="GO" id="GO:0060271">
    <property type="term" value="P:cilium assembly"/>
    <property type="evidence" value="ECO:0007669"/>
    <property type="project" value="TreeGrafter"/>
</dbReference>
<keyword evidence="8" id="KW-0175">Coiled coil</keyword>
<keyword evidence="6" id="KW-0067">ATP-binding</keyword>
<dbReference type="GO" id="GO:0097729">
    <property type="term" value="C:9+2 motile cilium"/>
    <property type="evidence" value="ECO:0007669"/>
    <property type="project" value="TreeGrafter"/>
</dbReference>
<dbReference type="PANTHER" id="PTHR10676">
    <property type="entry name" value="DYNEIN HEAVY CHAIN FAMILY PROTEIN"/>
    <property type="match status" value="1"/>
</dbReference>
<reference evidence="13" key="1">
    <citation type="submission" date="2022-11" db="UniProtKB">
        <authorList>
            <consortium name="WormBaseParasite"/>
        </authorList>
    </citation>
    <scope>IDENTIFICATION</scope>
</reference>
<dbReference type="InterPro" id="IPR026983">
    <property type="entry name" value="DHC"/>
</dbReference>
<organism evidence="12 13">
    <name type="scientific">Plectus sambesii</name>
    <dbReference type="NCBI Taxonomy" id="2011161"/>
    <lineage>
        <taxon>Eukaryota</taxon>
        <taxon>Metazoa</taxon>
        <taxon>Ecdysozoa</taxon>
        <taxon>Nematoda</taxon>
        <taxon>Chromadorea</taxon>
        <taxon>Plectida</taxon>
        <taxon>Plectina</taxon>
        <taxon>Plectoidea</taxon>
        <taxon>Plectidae</taxon>
        <taxon>Plectus</taxon>
    </lineage>
</organism>
<evidence type="ECO:0000313" key="12">
    <source>
        <dbReference type="Proteomes" id="UP000887566"/>
    </source>
</evidence>
<dbReference type="GO" id="GO:0051959">
    <property type="term" value="F:dynein light intermediate chain binding"/>
    <property type="evidence" value="ECO:0007669"/>
    <property type="project" value="InterPro"/>
</dbReference>
<sequence length="298" mass="32965">EGSEEERPVTGGDDLLQAFLQMYDRCPPGTATPRTFIAFVQTYQKVYREKKQKISERFNRLQAGVSKLTEAKELVAKLRSKAAKKSKLLAEKQAEADKALSAITTSMTAATDQKGDMESLKSATEKENVLIEQQKKVIEAQLAEVEPLIQEAREAVGAIKSESLTEIRSLRAPPEAIRDILQAVLLFMGIMDTSWEAMRKFLAKSGVKDEIINFDAHRVTPDIRKKVEVLLKQKEASFDPKNAKRASVAAAPLASWVTANLKYAAILEKIAPLEGEKDKLLKFVVSAVHVTTSPAIID</sequence>
<evidence type="ECO:0000256" key="10">
    <source>
        <dbReference type="ARBA" id="ARBA00023212"/>
    </source>
</evidence>
<keyword evidence="7" id="KW-0243">Dynein</keyword>
<dbReference type="GO" id="GO:0005874">
    <property type="term" value="C:microtubule"/>
    <property type="evidence" value="ECO:0007669"/>
    <property type="project" value="UniProtKB-KW"/>
</dbReference>
<dbReference type="GO" id="GO:0005930">
    <property type="term" value="C:axoneme"/>
    <property type="evidence" value="ECO:0007669"/>
    <property type="project" value="TreeGrafter"/>
</dbReference>
<keyword evidence="3" id="KW-0963">Cytoplasm</keyword>
<dbReference type="GO" id="GO:0005868">
    <property type="term" value="C:cytoplasmic dynein complex"/>
    <property type="evidence" value="ECO:0007669"/>
    <property type="project" value="TreeGrafter"/>
</dbReference>
<dbReference type="InterPro" id="IPR024743">
    <property type="entry name" value="Dynein_HC_stalk"/>
</dbReference>
<evidence type="ECO:0000256" key="6">
    <source>
        <dbReference type="ARBA" id="ARBA00022840"/>
    </source>
</evidence>
<dbReference type="PANTHER" id="PTHR10676:SF352">
    <property type="entry name" value="CYTOPLASMIC DYNEIN 2 HEAVY CHAIN 1"/>
    <property type="match status" value="1"/>
</dbReference>
<proteinExistence type="inferred from homology"/>
<dbReference type="GO" id="GO:0008569">
    <property type="term" value="F:minus-end-directed microtubule motor activity"/>
    <property type="evidence" value="ECO:0007669"/>
    <property type="project" value="TreeGrafter"/>
</dbReference>
<dbReference type="FunFam" id="1.20.920.20:FF:000002">
    <property type="entry name" value="Cytoplasmic dynein 1 heavy chain"/>
    <property type="match status" value="1"/>
</dbReference>
<dbReference type="WBParaSite" id="PSAMB.scaffold14580size1842.g36129.t1">
    <property type="protein sequence ID" value="PSAMB.scaffold14580size1842.g36129.t1"/>
    <property type="gene ID" value="PSAMB.scaffold14580size1842.g36129"/>
</dbReference>
<evidence type="ECO:0000256" key="7">
    <source>
        <dbReference type="ARBA" id="ARBA00023017"/>
    </source>
</evidence>
<dbReference type="GO" id="GO:0045505">
    <property type="term" value="F:dynein intermediate chain binding"/>
    <property type="evidence" value="ECO:0007669"/>
    <property type="project" value="InterPro"/>
</dbReference>